<dbReference type="Proteomes" id="UP000694910">
    <property type="component" value="Unplaced"/>
</dbReference>
<organism evidence="2 3">
    <name type="scientific">Ceratotherium simum simum</name>
    <name type="common">Southern white rhinoceros</name>
    <dbReference type="NCBI Taxonomy" id="73337"/>
    <lineage>
        <taxon>Eukaryota</taxon>
        <taxon>Metazoa</taxon>
        <taxon>Chordata</taxon>
        <taxon>Craniata</taxon>
        <taxon>Vertebrata</taxon>
        <taxon>Euteleostomi</taxon>
        <taxon>Mammalia</taxon>
        <taxon>Eutheria</taxon>
        <taxon>Laurasiatheria</taxon>
        <taxon>Perissodactyla</taxon>
        <taxon>Rhinocerotidae</taxon>
        <taxon>Ceratotherium</taxon>
    </lineage>
</organism>
<dbReference type="RefSeq" id="XP_014639725.1">
    <property type="nucleotide sequence ID" value="XM_014784239.1"/>
</dbReference>
<gene>
    <name evidence="3" type="primary">LOC106801182</name>
</gene>
<sequence length="299" mass="31242">MSKQKPKGRIKNGSQLALREEQRSRNERERQKHGGAGLQSPQHLMAVQLRRAAYAHVGGGARARGCCPAGSLPVPLWPAAVPGAGCCSYAVHGRSEKRAGGSPGTCQGRRRGQRPAHARPLPEAWNAEGRAPPSARTLALAKASPPALVVIAAPARARVISGRPEWPGSLSSRPPPPPPPSPQPTRPLPVLAEWGRRRSGSRAGDPARARSRAVSDCPARAASRSPSVRGAEGSVKRRRRGSCFRFFLSLQSGVASSTQPPLPLPRRGAAAAEGWGGGSGCNWGPAETASATAAGCHFC</sequence>
<evidence type="ECO:0000256" key="1">
    <source>
        <dbReference type="SAM" id="MobiDB-lite"/>
    </source>
</evidence>
<feature type="compositionally biased region" description="Basic residues" evidence="1">
    <location>
        <begin position="1"/>
        <end position="10"/>
    </location>
</feature>
<dbReference type="GeneID" id="106801182"/>
<feature type="compositionally biased region" description="Pro residues" evidence="1">
    <location>
        <begin position="173"/>
        <end position="187"/>
    </location>
</feature>
<feature type="compositionally biased region" description="Basic and acidic residues" evidence="1">
    <location>
        <begin position="18"/>
        <end position="32"/>
    </location>
</feature>
<protein>
    <submittedName>
        <fullName evidence="3">Translation initiation factor IF-2-like</fullName>
    </submittedName>
</protein>
<proteinExistence type="predicted"/>
<feature type="region of interest" description="Disordered" evidence="1">
    <location>
        <begin position="1"/>
        <end position="42"/>
    </location>
</feature>
<feature type="region of interest" description="Disordered" evidence="1">
    <location>
        <begin position="95"/>
        <end position="130"/>
    </location>
</feature>
<feature type="compositionally biased region" description="Low complexity" evidence="1">
    <location>
        <begin position="163"/>
        <end position="172"/>
    </location>
</feature>
<accession>A0ABM1CJJ4</accession>
<feature type="region of interest" description="Disordered" evidence="1">
    <location>
        <begin position="163"/>
        <end position="235"/>
    </location>
</feature>
<evidence type="ECO:0000313" key="3">
    <source>
        <dbReference type="RefSeq" id="XP_014639725.1"/>
    </source>
</evidence>
<feature type="compositionally biased region" description="Basic residues" evidence="1">
    <location>
        <begin position="108"/>
        <end position="117"/>
    </location>
</feature>
<keyword evidence="2" id="KW-1185">Reference proteome</keyword>
<reference evidence="3" key="1">
    <citation type="submission" date="2025-08" db="UniProtKB">
        <authorList>
            <consortium name="RefSeq"/>
        </authorList>
    </citation>
    <scope>IDENTIFICATION</scope>
</reference>
<evidence type="ECO:0000313" key="2">
    <source>
        <dbReference type="Proteomes" id="UP000694910"/>
    </source>
</evidence>
<name>A0ABM1CJJ4_CERSS</name>